<name>A0A6G0YTQ5_APHCR</name>
<gene>
    <name evidence="1" type="ORF">FWK35_00029754</name>
</gene>
<evidence type="ECO:0008006" key="3">
    <source>
        <dbReference type="Google" id="ProtNLM"/>
    </source>
</evidence>
<accession>A0A6G0YTQ5</accession>
<evidence type="ECO:0000313" key="2">
    <source>
        <dbReference type="Proteomes" id="UP000478052"/>
    </source>
</evidence>
<sequence>MNITKKAKSYFHTTNICIDLHRSNGNKCIWRCVEFINYKCKGRCHPTNDEESGEIIKIPTYSHPPNADKINVKEGIDKLKNEAKTSCEPTINVVSKIVSDVSKITVTVRRTRNKYNYYPTNPINITDLILPDQYKVTKTGVPFLLHDIKKEGKRSLIFTTENNLGKSDVWMADGTFKSVPPLFSQLYTIHACKKKSATYPLEINLKPSMLMVDFEIAFISTC</sequence>
<dbReference type="Gene3D" id="2.20.25.240">
    <property type="match status" value="1"/>
</dbReference>
<comment type="caution">
    <text evidence="1">The sequence shown here is derived from an EMBL/GenBank/DDBJ whole genome shotgun (WGS) entry which is preliminary data.</text>
</comment>
<keyword evidence="2" id="KW-1185">Reference proteome</keyword>
<reference evidence="1 2" key="1">
    <citation type="submission" date="2019-08" db="EMBL/GenBank/DDBJ databases">
        <title>Whole genome of Aphis craccivora.</title>
        <authorList>
            <person name="Voronova N.V."/>
            <person name="Shulinski R.S."/>
            <person name="Bandarenka Y.V."/>
            <person name="Zhorov D.G."/>
            <person name="Warner D."/>
        </authorList>
    </citation>
    <scope>NUCLEOTIDE SEQUENCE [LARGE SCALE GENOMIC DNA]</scope>
    <source>
        <strain evidence="1">180601</strain>
        <tissue evidence="1">Whole Body</tissue>
    </source>
</reference>
<protein>
    <recommendedName>
        <fullName evidence="3">FLYWCH-type domain-containing protein</fullName>
    </recommendedName>
</protein>
<dbReference type="Proteomes" id="UP000478052">
    <property type="component" value="Unassembled WGS sequence"/>
</dbReference>
<dbReference type="OrthoDB" id="3066195at2759"/>
<dbReference type="EMBL" id="VUJU01002441">
    <property type="protein sequence ID" value="KAF0761282.1"/>
    <property type="molecule type" value="Genomic_DNA"/>
</dbReference>
<proteinExistence type="predicted"/>
<evidence type="ECO:0000313" key="1">
    <source>
        <dbReference type="EMBL" id="KAF0761282.1"/>
    </source>
</evidence>
<dbReference type="AlphaFoldDB" id="A0A6G0YTQ5"/>
<organism evidence="1 2">
    <name type="scientific">Aphis craccivora</name>
    <name type="common">Cowpea aphid</name>
    <dbReference type="NCBI Taxonomy" id="307492"/>
    <lineage>
        <taxon>Eukaryota</taxon>
        <taxon>Metazoa</taxon>
        <taxon>Ecdysozoa</taxon>
        <taxon>Arthropoda</taxon>
        <taxon>Hexapoda</taxon>
        <taxon>Insecta</taxon>
        <taxon>Pterygota</taxon>
        <taxon>Neoptera</taxon>
        <taxon>Paraneoptera</taxon>
        <taxon>Hemiptera</taxon>
        <taxon>Sternorrhyncha</taxon>
        <taxon>Aphidomorpha</taxon>
        <taxon>Aphidoidea</taxon>
        <taxon>Aphididae</taxon>
        <taxon>Aphidini</taxon>
        <taxon>Aphis</taxon>
        <taxon>Aphis</taxon>
    </lineage>
</organism>